<dbReference type="GO" id="GO:0051287">
    <property type="term" value="F:NAD binding"/>
    <property type="evidence" value="ECO:0007669"/>
    <property type="project" value="UniProtKB-UniRule"/>
</dbReference>
<dbReference type="InterPro" id="IPR006236">
    <property type="entry name" value="PGDH"/>
</dbReference>
<dbReference type="EC" id="1.1.1.95" evidence="9"/>
<comment type="similarity">
    <text evidence="3 9">Belongs to the D-isomer specific 2-hydroxyacid dehydrogenase family.</text>
</comment>
<evidence type="ECO:0000256" key="1">
    <source>
        <dbReference type="ARBA" id="ARBA00003800"/>
    </source>
</evidence>
<evidence type="ECO:0000256" key="3">
    <source>
        <dbReference type="ARBA" id="ARBA00005854"/>
    </source>
</evidence>
<evidence type="ECO:0000256" key="2">
    <source>
        <dbReference type="ARBA" id="ARBA00005216"/>
    </source>
</evidence>
<keyword evidence="9" id="KW-0718">Serine biosynthesis</keyword>
<dbReference type="GO" id="GO:0004617">
    <property type="term" value="F:phosphoglycerate dehydrogenase activity"/>
    <property type="evidence" value="ECO:0007669"/>
    <property type="project" value="UniProtKB-UniRule"/>
</dbReference>
<comment type="pathway">
    <text evidence="2 9">Amino-acid biosynthesis; L-serine biosynthesis; L-serine from 3-phospho-D-glycerate: step 1/3.</text>
</comment>
<dbReference type="SUPFAM" id="SSF55021">
    <property type="entry name" value="ACT-like"/>
    <property type="match status" value="1"/>
</dbReference>
<evidence type="ECO:0000313" key="12">
    <source>
        <dbReference type="Proteomes" id="UP001205748"/>
    </source>
</evidence>
<dbReference type="InterPro" id="IPR036291">
    <property type="entry name" value="NAD(P)-bd_dom_sf"/>
</dbReference>
<evidence type="ECO:0000256" key="9">
    <source>
        <dbReference type="RuleBase" id="RU363003"/>
    </source>
</evidence>
<dbReference type="SUPFAM" id="SSF51735">
    <property type="entry name" value="NAD(P)-binding Rossmann-fold domains"/>
    <property type="match status" value="1"/>
</dbReference>
<dbReference type="PROSITE" id="PS00670">
    <property type="entry name" value="D_2_HYDROXYACID_DH_2"/>
    <property type="match status" value="1"/>
</dbReference>
<dbReference type="InterPro" id="IPR006139">
    <property type="entry name" value="D-isomer_2_OHA_DH_cat_dom"/>
</dbReference>
<dbReference type="Pfam" id="PF02826">
    <property type="entry name" value="2-Hacid_dh_C"/>
    <property type="match status" value="1"/>
</dbReference>
<dbReference type="GO" id="GO:0006564">
    <property type="term" value="P:L-serine biosynthetic process"/>
    <property type="evidence" value="ECO:0007669"/>
    <property type="project" value="UniProtKB-UniRule"/>
</dbReference>
<dbReference type="Gene3D" id="3.40.50.720">
    <property type="entry name" value="NAD(P)-binding Rossmann-like Domain"/>
    <property type="match status" value="2"/>
</dbReference>
<dbReference type="InterPro" id="IPR029009">
    <property type="entry name" value="ASB_dom_sf"/>
</dbReference>
<evidence type="ECO:0000256" key="6">
    <source>
        <dbReference type="ARBA" id="ARBA00023027"/>
    </source>
</evidence>
<dbReference type="Proteomes" id="UP001205748">
    <property type="component" value="Unassembled WGS sequence"/>
</dbReference>
<dbReference type="InterPro" id="IPR002912">
    <property type="entry name" value="ACT_dom"/>
</dbReference>
<comment type="function">
    <text evidence="1">Catalyzes the reversible oxidation of 3-phospho-D-glycerate to 3-phosphonooxypyruvate, the first step of the phosphorylated L-serine biosynthesis pathway. Also catalyzes the reversible oxidation of 2-hydroxyglutarate to 2-oxoglutarate.</text>
</comment>
<organism evidence="11 12">
    <name type="scientific">Irregularibacter muris</name>
    <dbReference type="NCBI Taxonomy" id="1796619"/>
    <lineage>
        <taxon>Bacteria</taxon>
        <taxon>Bacillati</taxon>
        <taxon>Bacillota</taxon>
        <taxon>Clostridia</taxon>
        <taxon>Eubacteriales</taxon>
        <taxon>Eubacteriaceae</taxon>
        <taxon>Irregularibacter</taxon>
    </lineage>
</organism>
<feature type="domain" description="ACT" evidence="10">
    <location>
        <begin position="456"/>
        <end position="528"/>
    </location>
</feature>
<accession>A0AAE3HIE5</accession>
<dbReference type="Pfam" id="PF19304">
    <property type="entry name" value="PGDH_inter"/>
    <property type="match status" value="1"/>
</dbReference>
<evidence type="ECO:0000256" key="7">
    <source>
        <dbReference type="ARBA" id="ARBA00048126"/>
    </source>
</evidence>
<keyword evidence="5 9" id="KW-0560">Oxidoreductase</keyword>
<comment type="catalytic activity">
    <reaction evidence="8 9">
        <text>(2R)-3-phosphoglycerate + NAD(+) = 3-phosphooxypyruvate + NADH + H(+)</text>
        <dbReference type="Rhea" id="RHEA:12641"/>
        <dbReference type="ChEBI" id="CHEBI:15378"/>
        <dbReference type="ChEBI" id="CHEBI:18110"/>
        <dbReference type="ChEBI" id="CHEBI:57540"/>
        <dbReference type="ChEBI" id="CHEBI:57945"/>
        <dbReference type="ChEBI" id="CHEBI:58272"/>
        <dbReference type="EC" id="1.1.1.95"/>
    </reaction>
</comment>
<keyword evidence="9" id="KW-0028">Amino-acid biosynthesis</keyword>
<name>A0AAE3HIE5_9FIRM</name>
<reference evidence="11" key="1">
    <citation type="submission" date="2022-07" db="EMBL/GenBank/DDBJ databases">
        <title>Enhanced cultured diversity of the mouse gut microbiota enables custom-made synthetic communities.</title>
        <authorList>
            <person name="Afrizal A."/>
        </authorList>
    </citation>
    <scope>NUCLEOTIDE SEQUENCE</scope>
    <source>
        <strain evidence="11">DSM 28593</strain>
    </source>
</reference>
<dbReference type="InterPro" id="IPR045626">
    <property type="entry name" value="PGDH_ASB_dom"/>
</dbReference>
<proteinExistence type="inferred from homology"/>
<dbReference type="NCBIfam" id="TIGR01327">
    <property type="entry name" value="PGDH"/>
    <property type="match status" value="1"/>
</dbReference>
<comment type="catalytic activity">
    <reaction evidence="7">
        <text>(R)-2-hydroxyglutarate + NAD(+) = 2-oxoglutarate + NADH + H(+)</text>
        <dbReference type="Rhea" id="RHEA:49612"/>
        <dbReference type="ChEBI" id="CHEBI:15378"/>
        <dbReference type="ChEBI" id="CHEBI:15801"/>
        <dbReference type="ChEBI" id="CHEBI:16810"/>
        <dbReference type="ChEBI" id="CHEBI:57540"/>
        <dbReference type="ChEBI" id="CHEBI:57945"/>
        <dbReference type="EC" id="1.1.1.399"/>
    </reaction>
</comment>
<keyword evidence="12" id="KW-1185">Reference proteome</keyword>
<dbReference type="Gene3D" id="3.30.1330.90">
    <property type="entry name" value="D-3-phosphoglycerate dehydrogenase, domain 3"/>
    <property type="match status" value="1"/>
</dbReference>
<dbReference type="InterPro" id="IPR029752">
    <property type="entry name" value="D-isomer_DH_CS1"/>
</dbReference>
<dbReference type="InterPro" id="IPR029753">
    <property type="entry name" value="D-isomer_DH_CS"/>
</dbReference>
<dbReference type="CDD" id="cd12173">
    <property type="entry name" value="PGDH_4"/>
    <property type="match status" value="1"/>
</dbReference>
<dbReference type="FunFam" id="3.30.1330.90:FF:000003">
    <property type="entry name" value="D-3-phosphoglycerate dehydrogenase"/>
    <property type="match status" value="1"/>
</dbReference>
<dbReference type="EMBL" id="JANKAS010000007">
    <property type="protein sequence ID" value="MCR1899153.1"/>
    <property type="molecule type" value="Genomic_DNA"/>
</dbReference>
<dbReference type="FunFam" id="3.40.50.720:FF:000021">
    <property type="entry name" value="D-3-phosphoglycerate dehydrogenase"/>
    <property type="match status" value="1"/>
</dbReference>
<evidence type="ECO:0000256" key="5">
    <source>
        <dbReference type="ARBA" id="ARBA00023002"/>
    </source>
</evidence>
<dbReference type="PANTHER" id="PTHR42938:SF47">
    <property type="entry name" value="HYDROXYPYRUVATE REDUCTASE"/>
    <property type="match status" value="1"/>
</dbReference>
<evidence type="ECO:0000259" key="10">
    <source>
        <dbReference type="PROSITE" id="PS51671"/>
    </source>
</evidence>
<dbReference type="RefSeq" id="WP_257531207.1">
    <property type="nucleotide sequence ID" value="NZ_JANKAS010000007.1"/>
</dbReference>
<comment type="caution">
    <text evidence="11">The sequence shown here is derived from an EMBL/GenBank/DDBJ whole genome shotgun (WGS) entry which is preliminary data.</text>
</comment>
<dbReference type="PROSITE" id="PS00065">
    <property type="entry name" value="D_2_HYDROXYACID_DH_1"/>
    <property type="match status" value="1"/>
</dbReference>
<sequence length="528" mass="58243">MQKILVSDTISEIGLKKLLEAKDIQVDIKPDLHTDELKNIIGQYQGLLVRSQTKVTRDIIKAAKNLLVIGRAGVGIDNIDIKAASEQGIAVINAPDGNTISTAELSFAMIMSMARWIPQSHSDLKQGIWNRKKYVGVELNNKVLGIIGMGRIGSEVAKRAKAFHMHILAYDPYITQERAKQLGIHLGTIDEIFTQADFITIHTPLTKDTKYLIDEKAFSMMKKGVRLANCARGGIIKEEALMKALDEGVVEVAALDVYEKEPPLDSPLLKHPKVITTPHLGASTQEAQLNVAIDVAQEIYHYLKNLPFKNAVNMPALSPEILHHIRPFISLAEKLGVFISSIILGAIEKIEIHYSGNIADQEINILTRNILKGILRQHLGVAEVNDVNAPLLAKKRDIEVLEIRSSKTHGFTNLITVKLKTNIEEKFISGTLLNGYGPRFVNFNGFTIDILPEGHLIITDHIDKPGIVGKFGTILGKANINIGTMQVGRNRAGGNAIAFLGIDREVEASIIEQLNQVENVNDTFYVEL</sequence>
<protein>
    <recommendedName>
        <fullName evidence="4 9">D-3-phosphoglycerate dehydrogenase</fullName>
        <ecNumber evidence="9">1.1.1.95</ecNumber>
    </recommendedName>
</protein>
<dbReference type="SUPFAM" id="SSF143548">
    <property type="entry name" value="Serine metabolism enzymes domain"/>
    <property type="match status" value="1"/>
</dbReference>
<evidence type="ECO:0000256" key="4">
    <source>
        <dbReference type="ARBA" id="ARBA00021582"/>
    </source>
</evidence>
<gene>
    <name evidence="11" type="primary">serA</name>
    <name evidence="11" type="ORF">NSA47_09170</name>
</gene>
<evidence type="ECO:0000256" key="8">
    <source>
        <dbReference type="ARBA" id="ARBA00048731"/>
    </source>
</evidence>
<dbReference type="AlphaFoldDB" id="A0AAE3HIE5"/>
<evidence type="ECO:0000313" key="11">
    <source>
        <dbReference type="EMBL" id="MCR1899153.1"/>
    </source>
</evidence>
<dbReference type="PROSITE" id="PS51671">
    <property type="entry name" value="ACT"/>
    <property type="match status" value="1"/>
</dbReference>
<dbReference type="FunFam" id="3.30.70.260:FF:000008">
    <property type="entry name" value="D-3-phosphoglycerate dehydrogenase, chloroplastic"/>
    <property type="match status" value="1"/>
</dbReference>
<keyword evidence="6 9" id="KW-0520">NAD</keyword>
<dbReference type="Pfam" id="PF01842">
    <property type="entry name" value="ACT"/>
    <property type="match status" value="1"/>
</dbReference>
<dbReference type="CDD" id="cd04902">
    <property type="entry name" value="ACT_3PGDH-xct"/>
    <property type="match status" value="1"/>
</dbReference>
<dbReference type="Gene3D" id="3.30.70.260">
    <property type="match status" value="1"/>
</dbReference>
<dbReference type="SUPFAM" id="SSF52283">
    <property type="entry name" value="Formate/glycerate dehydrogenase catalytic domain-like"/>
    <property type="match status" value="1"/>
</dbReference>
<dbReference type="InterPro" id="IPR006140">
    <property type="entry name" value="D-isomer_DH_NAD-bd"/>
</dbReference>
<dbReference type="PANTHER" id="PTHR42938">
    <property type="entry name" value="FORMATE DEHYDROGENASE 1"/>
    <property type="match status" value="1"/>
</dbReference>
<dbReference type="Pfam" id="PF00389">
    <property type="entry name" value="2-Hacid_dh"/>
    <property type="match status" value="1"/>
</dbReference>
<dbReference type="InterPro" id="IPR045865">
    <property type="entry name" value="ACT-like_dom_sf"/>
</dbReference>